<feature type="chain" id="PRO_5008518612" description="Putative auto-transporter adhesin head GIN domain-containing protein" evidence="2">
    <location>
        <begin position="21"/>
        <end position="206"/>
    </location>
</feature>
<evidence type="ECO:0000256" key="2">
    <source>
        <dbReference type="SAM" id="SignalP"/>
    </source>
</evidence>
<dbReference type="InParanoid" id="A0A1B1ADA0"/>
<organism evidence="4 5">
    <name type="scientific">Candidatus Viadribacter manganicus</name>
    <dbReference type="NCBI Taxonomy" id="1759059"/>
    <lineage>
        <taxon>Bacteria</taxon>
        <taxon>Pseudomonadati</taxon>
        <taxon>Pseudomonadota</taxon>
        <taxon>Alphaproteobacteria</taxon>
        <taxon>Hyphomonadales</taxon>
        <taxon>Hyphomonadaceae</taxon>
        <taxon>Candidatus Viadribacter</taxon>
    </lineage>
</organism>
<dbReference type="KEGG" id="cbot:ATE48_00625"/>
<keyword evidence="5" id="KW-1185">Reference proteome</keyword>
<evidence type="ECO:0000313" key="5">
    <source>
        <dbReference type="Proteomes" id="UP000092498"/>
    </source>
</evidence>
<keyword evidence="2" id="KW-0732">Signal</keyword>
<accession>A0A1B1ADA0</accession>
<dbReference type="Gene3D" id="2.160.20.120">
    <property type="match status" value="1"/>
</dbReference>
<reference evidence="4 5" key="1">
    <citation type="submission" date="2015-11" db="EMBL/GenBank/DDBJ databases">
        <title>Whole-Genome Sequence of Candidatus Oderbacter manganicum from the National Park Lower Oder Valley, Germany.</title>
        <authorList>
            <person name="Braun B."/>
            <person name="Liere K."/>
            <person name="Szewzyk U."/>
        </authorList>
    </citation>
    <scope>NUCLEOTIDE SEQUENCE [LARGE SCALE GENOMIC DNA]</scope>
    <source>
        <strain evidence="4 5">OTSz_A_272</strain>
    </source>
</reference>
<evidence type="ECO:0000313" key="4">
    <source>
        <dbReference type="EMBL" id="ANP44531.1"/>
    </source>
</evidence>
<dbReference type="EMBL" id="CP013244">
    <property type="protein sequence ID" value="ANP44531.1"/>
    <property type="molecule type" value="Genomic_DNA"/>
</dbReference>
<dbReference type="RefSeq" id="WP_066766759.1">
    <property type="nucleotide sequence ID" value="NZ_CP013244.1"/>
</dbReference>
<evidence type="ECO:0000259" key="3">
    <source>
        <dbReference type="Pfam" id="PF10988"/>
    </source>
</evidence>
<dbReference type="InterPro" id="IPR021255">
    <property type="entry name" value="DUF2807"/>
</dbReference>
<dbReference type="Pfam" id="PF10988">
    <property type="entry name" value="DUF2807"/>
    <property type="match status" value="1"/>
</dbReference>
<name>A0A1B1ADA0_9PROT</name>
<sequence length="206" mass="21293">MRSTLITAAALVALVSSAHAQTRNLSNFSGVSAADRIHVEVSQGENYRVEVFGSDASRVQTRVDNDGTLEIRRTNRPFWGETPPIDATVRVTMPTVRRLASSRGAELTASNIAANSMSLAAAMGGELRVNGTCTNVSAAASMGGSIRAEGFECRDANIDASMGGDARVFASNRFDAAASMGGAVNVSGGGRSSNISTSMGGSVESR</sequence>
<feature type="signal peptide" evidence="2">
    <location>
        <begin position="1"/>
        <end position="20"/>
    </location>
</feature>
<evidence type="ECO:0000256" key="1">
    <source>
        <dbReference type="SAM" id="MobiDB-lite"/>
    </source>
</evidence>
<proteinExistence type="predicted"/>
<gene>
    <name evidence="4" type="ORF">ATE48_00625</name>
</gene>
<dbReference type="Proteomes" id="UP000092498">
    <property type="component" value="Chromosome"/>
</dbReference>
<feature type="domain" description="Putative auto-transporter adhesin head GIN" evidence="3">
    <location>
        <begin position="27"/>
        <end position="189"/>
    </location>
</feature>
<dbReference type="AlphaFoldDB" id="A0A1B1ADA0"/>
<protein>
    <recommendedName>
        <fullName evidence="3">Putative auto-transporter adhesin head GIN domain-containing protein</fullName>
    </recommendedName>
</protein>
<dbReference type="STRING" id="1759059.ATE48_00625"/>
<feature type="region of interest" description="Disordered" evidence="1">
    <location>
        <begin position="187"/>
        <end position="206"/>
    </location>
</feature>